<evidence type="ECO:0000256" key="1">
    <source>
        <dbReference type="ARBA" id="ARBA00022729"/>
    </source>
</evidence>
<keyword evidence="1 6" id="KW-0732">Signal</keyword>
<evidence type="ECO:0000256" key="4">
    <source>
        <dbReference type="ARBA" id="ARBA00023326"/>
    </source>
</evidence>
<feature type="chain" id="PRO_5046056403" evidence="6">
    <location>
        <begin position="44"/>
        <end position="504"/>
    </location>
</feature>
<proteinExistence type="predicted"/>
<keyword evidence="4" id="KW-0624">Polysaccharide degradation</keyword>
<feature type="region of interest" description="Disordered" evidence="5">
    <location>
        <begin position="275"/>
        <end position="297"/>
    </location>
</feature>
<dbReference type="InterPro" id="IPR050955">
    <property type="entry name" value="Plant_Biomass_Hydrol_Est"/>
</dbReference>
<evidence type="ECO:0000256" key="6">
    <source>
        <dbReference type="SAM" id="SignalP"/>
    </source>
</evidence>
<dbReference type="Gene3D" id="2.60.40.10">
    <property type="entry name" value="Immunoglobulins"/>
    <property type="match status" value="1"/>
</dbReference>
<dbReference type="SUPFAM" id="SSF49265">
    <property type="entry name" value="Fibronectin type III"/>
    <property type="match status" value="1"/>
</dbReference>
<dbReference type="PANTHER" id="PTHR43037">
    <property type="entry name" value="UNNAMED PRODUCT-RELATED"/>
    <property type="match status" value="1"/>
</dbReference>
<evidence type="ECO:0000256" key="3">
    <source>
        <dbReference type="ARBA" id="ARBA00023295"/>
    </source>
</evidence>
<accession>A0ABZ1UDF2</accession>
<name>A0ABZ1UDF2_9ACTN</name>
<feature type="compositionally biased region" description="Polar residues" evidence="5">
    <location>
        <begin position="278"/>
        <end position="292"/>
    </location>
</feature>
<sequence>MAVSPTAPPPARRVHQAGHTGRAALAALLTAAALLLPTTASTAAATRSPSPSPSTTGGTFQQVTGFGSNPGNLAMYTYAPAGLPSGAPLVIALHGCTQTADDYYRHSGWPELADRYGFAVVFPQTGAANNPLSCFRWFDAAQNARGVGEAASVLQMVTRAGDLFGTDRSRVFVTGLSAGGGMAADLLADYPDVFAGGAVDAGPPAHCAATLSAASSCQNNDQRLTPAQWAEKVRRADPRHPGPWPRVAIWQGTADTTVRPVNATELRDQWTEVWGIGQSPSGTRSLPGGTTETRYDDAGGRPAVALYSIAGMGHGLAVAPGSGTDKCGATGAYFLDAICSGYHTALFWGLDSGGPTVPGLPAPSGLTATATGGDTVALGWQPVTGAVSYRVFRDGAPVADPTGTAWTDSGLSAGTAYGYAVAPVDADGTTGARSTTVTVTTPGGPAPCYTADNYHQVAAGRATQSGGLVHALGSGQAMGLWNTFTVHTLRRTGPGYYVLADGSC</sequence>
<dbReference type="InterPro" id="IPR003961">
    <property type="entry name" value="FN3_dom"/>
</dbReference>
<feature type="region of interest" description="Disordered" evidence="5">
    <location>
        <begin position="43"/>
        <end position="64"/>
    </location>
</feature>
<dbReference type="Proteomes" id="UP001432222">
    <property type="component" value="Chromosome"/>
</dbReference>
<dbReference type="PROSITE" id="PS50853">
    <property type="entry name" value="FN3"/>
    <property type="match status" value="1"/>
</dbReference>
<dbReference type="Pfam" id="PF10503">
    <property type="entry name" value="Esterase_PHB"/>
    <property type="match status" value="1"/>
</dbReference>
<dbReference type="CDD" id="cd00063">
    <property type="entry name" value="FN3"/>
    <property type="match status" value="1"/>
</dbReference>
<keyword evidence="2" id="KW-0378">Hydrolase</keyword>
<dbReference type="InterPro" id="IPR010126">
    <property type="entry name" value="Esterase_phb"/>
</dbReference>
<organism evidence="8 9">
    <name type="scientific">Kitasatospora purpeofusca</name>
    <dbReference type="NCBI Taxonomy" id="67352"/>
    <lineage>
        <taxon>Bacteria</taxon>
        <taxon>Bacillati</taxon>
        <taxon>Actinomycetota</taxon>
        <taxon>Actinomycetes</taxon>
        <taxon>Kitasatosporales</taxon>
        <taxon>Streptomycetaceae</taxon>
        <taxon>Kitasatospora</taxon>
    </lineage>
</organism>
<evidence type="ECO:0000259" key="7">
    <source>
        <dbReference type="PROSITE" id="PS50853"/>
    </source>
</evidence>
<evidence type="ECO:0000313" key="8">
    <source>
        <dbReference type="EMBL" id="WUQ87977.1"/>
    </source>
</evidence>
<protein>
    <submittedName>
        <fullName evidence="8">PHB depolymerase family esterase</fullName>
    </submittedName>
</protein>
<dbReference type="Gene3D" id="3.40.50.1820">
    <property type="entry name" value="alpha/beta hydrolase"/>
    <property type="match status" value="1"/>
</dbReference>
<evidence type="ECO:0000256" key="2">
    <source>
        <dbReference type="ARBA" id="ARBA00022801"/>
    </source>
</evidence>
<dbReference type="SUPFAM" id="SSF53474">
    <property type="entry name" value="alpha/beta-Hydrolases"/>
    <property type="match status" value="2"/>
</dbReference>
<dbReference type="InterPro" id="IPR013783">
    <property type="entry name" value="Ig-like_fold"/>
</dbReference>
<evidence type="ECO:0000256" key="5">
    <source>
        <dbReference type="SAM" id="MobiDB-lite"/>
    </source>
</evidence>
<evidence type="ECO:0000313" key="9">
    <source>
        <dbReference type="Proteomes" id="UP001432222"/>
    </source>
</evidence>
<dbReference type="EMBL" id="CP108110">
    <property type="protein sequence ID" value="WUQ87977.1"/>
    <property type="molecule type" value="Genomic_DNA"/>
</dbReference>
<reference evidence="8" key="1">
    <citation type="submission" date="2022-10" db="EMBL/GenBank/DDBJ databases">
        <title>The complete genomes of actinobacterial strains from the NBC collection.</title>
        <authorList>
            <person name="Joergensen T.S."/>
            <person name="Alvarez Arevalo M."/>
            <person name="Sterndorff E.B."/>
            <person name="Faurdal D."/>
            <person name="Vuksanovic O."/>
            <person name="Mourched A.-S."/>
            <person name="Charusanti P."/>
            <person name="Shaw S."/>
            <person name="Blin K."/>
            <person name="Weber T."/>
        </authorList>
    </citation>
    <scope>NUCLEOTIDE SEQUENCE</scope>
    <source>
        <strain evidence="8">NBC_00222</strain>
    </source>
</reference>
<keyword evidence="4" id="KW-0119">Carbohydrate metabolism</keyword>
<keyword evidence="9" id="KW-1185">Reference proteome</keyword>
<keyword evidence="3" id="KW-0326">Glycosidase</keyword>
<dbReference type="NCBIfam" id="TIGR01840">
    <property type="entry name" value="esterase_phb"/>
    <property type="match status" value="1"/>
</dbReference>
<dbReference type="InterPro" id="IPR036116">
    <property type="entry name" value="FN3_sf"/>
</dbReference>
<dbReference type="SMART" id="SM00060">
    <property type="entry name" value="FN3"/>
    <property type="match status" value="1"/>
</dbReference>
<gene>
    <name evidence="8" type="ORF">OHA16_36320</name>
</gene>
<feature type="signal peptide" evidence="6">
    <location>
        <begin position="1"/>
        <end position="43"/>
    </location>
</feature>
<dbReference type="InterPro" id="IPR029058">
    <property type="entry name" value="AB_hydrolase_fold"/>
</dbReference>
<feature type="domain" description="Fibronectin type-III" evidence="7">
    <location>
        <begin position="362"/>
        <end position="444"/>
    </location>
</feature>
<dbReference type="RefSeq" id="WP_328958530.1">
    <property type="nucleotide sequence ID" value="NZ_CP108110.1"/>
</dbReference>
<dbReference type="PANTHER" id="PTHR43037:SF1">
    <property type="entry name" value="BLL1128 PROTEIN"/>
    <property type="match status" value="1"/>
</dbReference>